<evidence type="ECO:0000256" key="5">
    <source>
        <dbReference type="ARBA" id="ARBA00023159"/>
    </source>
</evidence>
<evidence type="ECO:0000256" key="4">
    <source>
        <dbReference type="ARBA" id="ARBA00023125"/>
    </source>
</evidence>
<feature type="region of interest" description="Disordered" evidence="13">
    <location>
        <begin position="1"/>
        <end position="50"/>
    </location>
</feature>
<dbReference type="InterPro" id="IPR030456">
    <property type="entry name" value="TF_fork_head_CS_2"/>
</dbReference>
<dbReference type="FunFam" id="1.10.10.10:FF:000245">
    <property type="entry name" value="forkhead box protein M1 isoform X2"/>
    <property type="match status" value="1"/>
</dbReference>
<feature type="region of interest" description="Disordered" evidence="13">
    <location>
        <begin position="115"/>
        <end position="136"/>
    </location>
</feature>
<reference evidence="15 16" key="1">
    <citation type="journal article" date="2018" name="G3 (Bethesda)">
        <title>A High-Quality Reference Genome for the Invasive Mosquitofish Gambusia affinis Using a Chicago Library.</title>
        <authorList>
            <person name="Hoffberg S.L."/>
            <person name="Troendle N.J."/>
            <person name="Glenn T.C."/>
            <person name="Mahmud O."/>
            <person name="Louha S."/>
            <person name="Chalopin D."/>
            <person name="Bennetzen J.L."/>
            <person name="Mauricio R."/>
        </authorList>
    </citation>
    <scope>NUCLEOTIDE SEQUENCE [LARGE SCALE GENOMIC DNA]</scope>
    <source>
        <strain evidence="15">NE01/NJP1002.9</strain>
        <tissue evidence="15">Muscle</tissue>
    </source>
</reference>
<name>A0A315W2K6_GAMAF</name>
<dbReference type="Pfam" id="PF00250">
    <property type="entry name" value="Forkhead"/>
    <property type="match status" value="1"/>
</dbReference>
<dbReference type="GO" id="GO:0006357">
    <property type="term" value="P:regulation of transcription by RNA polymerase II"/>
    <property type="evidence" value="ECO:0007669"/>
    <property type="project" value="TreeGrafter"/>
</dbReference>
<dbReference type="GO" id="GO:0003700">
    <property type="term" value="F:DNA-binding transcription factor activity"/>
    <property type="evidence" value="ECO:0007669"/>
    <property type="project" value="InterPro"/>
</dbReference>
<feature type="non-terminal residue" evidence="15">
    <location>
        <position position="753"/>
    </location>
</feature>
<dbReference type="GO" id="GO:0006281">
    <property type="term" value="P:DNA repair"/>
    <property type="evidence" value="ECO:0007669"/>
    <property type="project" value="UniProtKB-KW"/>
</dbReference>
<dbReference type="PANTHER" id="PTHR46878">
    <property type="entry name" value="FORKHEAD BOX PROTEIN M1"/>
    <property type="match status" value="1"/>
</dbReference>
<evidence type="ECO:0000256" key="10">
    <source>
        <dbReference type="ARBA" id="ARBA00053415"/>
    </source>
</evidence>
<dbReference type="STRING" id="33528.ENSGAFP00000024833"/>
<keyword evidence="3" id="KW-0805">Transcription regulation</keyword>
<dbReference type="GO" id="GO:0005634">
    <property type="term" value="C:nucleus"/>
    <property type="evidence" value="ECO:0007669"/>
    <property type="project" value="UniProtKB-SubCell"/>
</dbReference>
<keyword evidence="9" id="KW-0131">Cell cycle</keyword>
<evidence type="ECO:0000256" key="1">
    <source>
        <dbReference type="ARBA" id="ARBA00004123"/>
    </source>
</evidence>
<comment type="caution">
    <text evidence="15">The sequence shown here is derived from an EMBL/GenBank/DDBJ whole genome shotgun (WGS) entry which is preliminary data.</text>
</comment>
<evidence type="ECO:0000256" key="7">
    <source>
        <dbReference type="ARBA" id="ARBA00023204"/>
    </source>
</evidence>
<evidence type="ECO:0000256" key="6">
    <source>
        <dbReference type="ARBA" id="ARBA00023163"/>
    </source>
</evidence>
<dbReference type="InterPro" id="IPR047516">
    <property type="entry name" value="FH_FOXM1"/>
</dbReference>
<dbReference type="InterPro" id="IPR036388">
    <property type="entry name" value="WH-like_DNA-bd_sf"/>
</dbReference>
<dbReference type="PROSITE" id="PS00657">
    <property type="entry name" value="FORK_HEAD_1"/>
    <property type="match status" value="1"/>
</dbReference>
<dbReference type="InterPro" id="IPR018122">
    <property type="entry name" value="TF_fork_head_CS_1"/>
</dbReference>
<feature type="region of interest" description="Disordered" evidence="13">
    <location>
        <begin position="376"/>
        <end position="447"/>
    </location>
</feature>
<dbReference type="GO" id="GO:0042127">
    <property type="term" value="P:regulation of cell population proliferation"/>
    <property type="evidence" value="ECO:0007669"/>
    <property type="project" value="TreeGrafter"/>
</dbReference>
<keyword evidence="16" id="KW-1185">Reference proteome</keyword>
<protein>
    <recommendedName>
        <fullName evidence="11">Forkhead box protein M1</fullName>
    </recommendedName>
</protein>
<sequence length="753" mass="82741">MRSPRRPLILKRRKLPFLQNEPTQADKQTQHGAAGTGEPAKPAASQCLPHGIPIMNHPSMSDTQVVVIPKEADLQSIIGVLTAKGKESGVQGPNKFILLSESGSRGNGSFCQAAVKEESSPARSTAAQPVKSDTIHNMPDAKPLIGNQSSASCSPLDDSLTNIQWLGKMNTSALEPHLANQTTDKEKKLQAAQILQTHSTNSNPEGSHQPTLQRPPYSYTAMIQFAINSRKNRGMTLKEIYTWIEDHFPYYREVAKPGWKNSIRHNLSLHDMFIRERSPDGKTSFWTIRPDINRCLTLDQVYRPCCDPGTVSSPVPLLPCPHQHEKKNISAVRKAPASTERRMKPLLPRTDSYLVPIQLPIASSAYLPSLSGSYCPSGSKHKQNASRGTKRVRIAPKVTEGDSPAVALAPQVDLKVEPVNVPTKRETRKPPPKRQSSSSRRKQSLVNSLQDEPILLCPDNSFFDSGVASDASTSQDVRETDSTEQQQHFQGSPERELYFKTPIKSHSHLSSSTPSKPPPNITLEPWKVTPVGKDSQSVLDFSPIRTPGGPVVTPRQEYTTFSFSSTPFKELPLFSSPRELLTPAPCRAPPTDSPTEVQLADAPAASPSNRSITEGLILDTMNDSLSKILVDISFSALDDEDLGIANISLSEFLGVRIKRETNNEEANHCEGDRNDQRDLKVDIEEAGKMSMVLPNRDRRPHSAHTSRDSPTLPLFINTPFGAIKIPLPTTVPMMKDTAGSSPICLRRRTASSS</sequence>
<evidence type="ECO:0000313" key="16">
    <source>
        <dbReference type="Proteomes" id="UP000250572"/>
    </source>
</evidence>
<feature type="compositionally biased region" description="Basic residues" evidence="13">
    <location>
        <begin position="379"/>
        <end position="394"/>
    </location>
</feature>
<dbReference type="Proteomes" id="UP000250572">
    <property type="component" value="Unassembled WGS sequence"/>
</dbReference>
<dbReference type="SUPFAM" id="SSF46785">
    <property type="entry name" value="Winged helix' DNA-binding domain"/>
    <property type="match status" value="1"/>
</dbReference>
<keyword evidence="7" id="KW-0234">DNA repair</keyword>
<organism evidence="15 16">
    <name type="scientific">Gambusia affinis</name>
    <name type="common">Western mosquitofish</name>
    <name type="synonym">Heterandria affinis</name>
    <dbReference type="NCBI Taxonomy" id="33528"/>
    <lineage>
        <taxon>Eukaryota</taxon>
        <taxon>Metazoa</taxon>
        <taxon>Chordata</taxon>
        <taxon>Craniata</taxon>
        <taxon>Vertebrata</taxon>
        <taxon>Euteleostomi</taxon>
        <taxon>Actinopterygii</taxon>
        <taxon>Neopterygii</taxon>
        <taxon>Teleostei</taxon>
        <taxon>Neoteleostei</taxon>
        <taxon>Acanthomorphata</taxon>
        <taxon>Ovalentaria</taxon>
        <taxon>Atherinomorphae</taxon>
        <taxon>Cyprinodontiformes</taxon>
        <taxon>Poeciliidae</taxon>
        <taxon>Poeciliinae</taxon>
        <taxon>Gambusia</taxon>
    </lineage>
</organism>
<dbReference type="InterPro" id="IPR042839">
    <property type="entry name" value="FOXM1"/>
</dbReference>
<evidence type="ECO:0000259" key="14">
    <source>
        <dbReference type="PROSITE" id="PS50039"/>
    </source>
</evidence>
<gene>
    <name evidence="15" type="ORF">CCH79_00014954</name>
</gene>
<dbReference type="PRINTS" id="PR00053">
    <property type="entry name" value="FORKHEAD"/>
</dbReference>
<dbReference type="EMBL" id="NHOQ01000443">
    <property type="protein sequence ID" value="PWA30206.1"/>
    <property type="molecule type" value="Genomic_DNA"/>
</dbReference>
<evidence type="ECO:0000256" key="8">
    <source>
        <dbReference type="ARBA" id="ARBA00023242"/>
    </source>
</evidence>
<evidence type="ECO:0000256" key="3">
    <source>
        <dbReference type="ARBA" id="ARBA00023015"/>
    </source>
</evidence>
<keyword evidence="5" id="KW-0010">Activator</keyword>
<dbReference type="Gene3D" id="1.10.10.10">
    <property type="entry name" value="Winged helix-like DNA-binding domain superfamily/Winged helix DNA-binding domain"/>
    <property type="match status" value="1"/>
</dbReference>
<feature type="region of interest" description="Disordered" evidence="13">
    <location>
        <begin position="587"/>
        <end position="608"/>
    </location>
</feature>
<feature type="region of interest" description="Disordered" evidence="13">
    <location>
        <begin position="466"/>
        <end position="495"/>
    </location>
</feature>
<comment type="subcellular location">
    <subcellularLocation>
        <location evidence="1 12">Nucleus</location>
    </subcellularLocation>
</comment>
<dbReference type="PANTHER" id="PTHR46878:SF1">
    <property type="entry name" value="FORKHEAD BOX PROTEIN M1"/>
    <property type="match status" value="1"/>
</dbReference>
<evidence type="ECO:0000313" key="15">
    <source>
        <dbReference type="EMBL" id="PWA30206.1"/>
    </source>
</evidence>
<evidence type="ECO:0000256" key="13">
    <source>
        <dbReference type="SAM" id="MobiDB-lite"/>
    </source>
</evidence>
<comment type="function">
    <text evidence="10">Transcription factor regulating the expression of cell cycle genes essential for DNA replication and mitosis. Plays a role in the control of cell proliferation. Also plays a role in DNA break repair, participating in the DNA damage checkpoint response. Promotes transcription of PHB2.</text>
</comment>
<keyword evidence="2" id="KW-0227">DNA damage</keyword>
<feature type="compositionally biased region" description="Basic residues" evidence="13">
    <location>
        <begin position="1"/>
        <end position="15"/>
    </location>
</feature>
<dbReference type="InterPro" id="IPR001766">
    <property type="entry name" value="Fork_head_dom"/>
</dbReference>
<dbReference type="SMART" id="SM00339">
    <property type="entry name" value="FH"/>
    <property type="match status" value="1"/>
</dbReference>
<dbReference type="CDD" id="cd20029">
    <property type="entry name" value="FH_FOXM"/>
    <property type="match status" value="1"/>
</dbReference>
<evidence type="ECO:0000256" key="11">
    <source>
        <dbReference type="ARBA" id="ARBA00072725"/>
    </source>
</evidence>
<dbReference type="InterPro" id="IPR036390">
    <property type="entry name" value="WH_DNA-bd_sf"/>
</dbReference>
<feature type="DNA-binding region" description="Fork-head" evidence="12">
    <location>
        <begin position="214"/>
        <end position="291"/>
    </location>
</feature>
<dbReference type="GO" id="GO:0000086">
    <property type="term" value="P:G2/M transition of mitotic cell cycle"/>
    <property type="evidence" value="ECO:0007669"/>
    <property type="project" value="InterPro"/>
</dbReference>
<evidence type="ECO:0000256" key="2">
    <source>
        <dbReference type="ARBA" id="ARBA00022763"/>
    </source>
</evidence>
<keyword evidence="6" id="KW-0804">Transcription</keyword>
<evidence type="ECO:0000256" key="12">
    <source>
        <dbReference type="PROSITE-ProRule" id="PRU00089"/>
    </source>
</evidence>
<dbReference type="GO" id="GO:0000977">
    <property type="term" value="F:RNA polymerase II transcription regulatory region sequence-specific DNA binding"/>
    <property type="evidence" value="ECO:0007669"/>
    <property type="project" value="TreeGrafter"/>
</dbReference>
<feature type="domain" description="Fork-head" evidence="14">
    <location>
        <begin position="214"/>
        <end position="291"/>
    </location>
</feature>
<proteinExistence type="predicted"/>
<keyword evidence="8 12" id="KW-0539">Nucleus</keyword>
<dbReference type="AlphaFoldDB" id="A0A315W2K6"/>
<evidence type="ECO:0000256" key="9">
    <source>
        <dbReference type="ARBA" id="ARBA00023306"/>
    </source>
</evidence>
<accession>A0A315W2K6</accession>
<dbReference type="PROSITE" id="PS00658">
    <property type="entry name" value="FORK_HEAD_2"/>
    <property type="match status" value="1"/>
</dbReference>
<dbReference type="PROSITE" id="PS50039">
    <property type="entry name" value="FORK_HEAD_3"/>
    <property type="match status" value="1"/>
</dbReference>
<keyword evidence="4 12" id="KW-0238">DNA-binding</keyword>
<feature type="compositionally biased region" description="Polar residues" evidence="13">
    <location>
        <begin position="20"/>
        <end position="31"/>
    </location>
</feature>